<sequence length="454" mass="47618">MPLALWLASSRISSGDIHTSSSDKSQGLKRDLATEVTWTTVTIANVYVYVDDNGVPYETKTIGQVSTVDTTVTASTFTTSTTVQATPSPERSSKTADVTPSVSAIAHNAPNPAVTEPAVSISSSVSSSSPASSQISTPVTSSASSSLVALPAPSSSAASSAALSSKVPEASSASTAPQQSASPEPRPQTSANDAWPIGVTYDPYTSNGCRSDQDVAQDFDKMKQFGVIRIYGSGCNMIPLAVKNAKRLNLKVLAGIWLTTRGSSDDIDQYIQTLFQAVRDNGGSWDIIAGVSVENERVNDKDETASAVVDAVNRARSGLRKSGFNGPVAAVETVPAILGNPAVCQASDVVMANIHPFFDTHANAESAGQFVKDQVSQIKNQCGGKRVIVTESGWPTAGDSHDNAVPSPANQKTAIDSLNAAFSGDLFFFNAFDDAWKSDFQGSYNAETHWGILH</sequence>
<dbReference type="PROSITE" id="PS00587">
    <property type="entry name" value="GLYCOSYL_HYDROL_F17"/>
    <property type="match status" value="1"/>
</dbReference>
<keyword evidence="4" id="KW-0964">Secreted</keyword>
<evidence type="ECO:0000256" key="1">
    <source>
        <dbReference type="ARBA" id="ARBA00004191"/>
    </source>
</evidence>
<dbReference type="EMBL" id="MU004318">
    <property type="protein sequence ID" value="KAF2658127.1"/>
    <property type="molecule type" value="Genomic_DNA"/>
</dbReference>
<proteinExistence type="inferred from homology"/>
<name>A0A6A6TFU4_9PLEO</name>
<dbReference type="GO" id="GO:0005975">
    <property type="term" value="P:carbohydrate metabolic process"/>
    <property type="evidence" value="ECO:0007669"/>
    <property type="project" value="InterPro"/>
</dbReference>
<gene>
    <name evidence="10" type="ORF">K491DRAFT_703058</name>
</gene>
<dbReference type="InterPro" id="IPR017853">
    <property type="entry name" value="GH"/>
</dbReference>
<evidence type="ECO:0000256" key="4">
    <source>
        <dbReference type="ARBA" id="ARBA00022525"/>
    </source>
</evidence>
<dbReference type="Gene3D" id="3.20.20.80">
    <property type="entry name" value="Glycosidases"/>
    <property type="match status" value="1"/>
</dbReference>
<comment type="subcellular location">
    <subcellularLocation>
        <location evidence="1">Secreted</location>
        <location evidence="1">Cell wall</location>
    </subcellularLocation>
</comment>
<evidence type="ECO:0000256" key="6">
    <source>
        <dbReference type="ARBA" id="ARBA00022801"/>
    </source>
</evidence>
<feature type="region of interest" description="Disordered" evidence="9">
    <location>
        <begin position="168"/>
        <end position="197"/>
    </location>
</feature>
<dbReference type="PANTHER" id="PTHR16631">
    <property type="entry name" value="GLUCAN 1,3-BETA-GLUCOSIDASE"/>
    <property type="match status" value="1"/>
</dbReference>
<dbReference type="AlphaFoldDB" id="A0A6A6TFU4"/>
<evidence type="ECO:0000313" key="10">
    <source>
        <dbReference type="EMBL" id="KAF2658127.1"/>
    </source>
</evidence>
<evidence type="ECO:0000256" key="5">
    <source>
        <dbReference type="ARBA" id="ARBA00022729"/>
    </source>
</evidence>
<evidence type="ECO:0000256" key="9">
    <source>
        <dbReference type="SAM" id="MobiDB-lite"/>
    </source>
</evidence>
<dbReference type="InterPro" id="IPR050732">
    <property type="entry name" value="Beta-glucan_modifiers"/>
</dbReference>
<evidence type="ECO:0000256" key="8">
    <source>
        <dbReference type="RuleBase" id="RU004336"/>
    </source>
</evidence>
<dbReference type="SUPFAM" id="SSF51445">
    <property type="entry name" value="(Trans)glycosidases"/>
    <property type="match status" value="1"/>
</dbReference>
<evidence type="ECO:0000256" key="2">
    <source>
        <dbReference type="ARBA" id="ARBA00008773"/>
    </source>
</evidence>
<dbReference type="Proteomes" id="UP000799324">
    <property type="component" value="Unassembled WGS sequence"/>
</dbReference>
<keyword evidence="3" id="KW-0134">Cell wall</keyword>
<keyword evidence="6 8" id="KW-0378">Hydrolase</keyword>
<organism evidence="10 11">
    <name type="scientific">Lophiostoma macrostomum CBS 122681</name>
    <dbReference type="NCBI Taxonomy" id="1314788"/>
    <lineage>
        <taxon>Eukaryota</taxon>
        <taxon>Fungi</taxon>
        <taxon>Dikarya</taxon>
        <taxon>Ascomycota</taxon>
        <taxon>Pezizomycotina</taxon>
        <taxon>Dothideomycetes</taxon>
        <taxon>Pleosporomycetidae</taxon>
        <taxon>Pleosporales</taxon>
        <taxon>Lophiostomataceae</taxon>
        <taxon>Lophiostoma</taxon>
    </lineage>
</organism>
<comment type="similarity">
    <text evidence="2 7">Belongs to the glycosyl hydrolase 17 family.</text>
</comment>
<keyword evidence="8" id="KW-0326">Glycosidase</keyword>
<feature type="compositionally biased region" description="Low complexity" evidence="9">
    <location>
        <begin position="168"/>
        <end position="183"/>
    </location>
</feature>
<reference evidence="10" key="1">
    <citation type="journal article" date="2020" name="Stud. Mycol.">
        <title>101 Dothideomycetes genomes: a test case for predicting lifestyles and emergence of pathogens.</title>
        <authorList>
            <person name="Haridas S."/>
            <person name="Albert R."/>
            <person name="Binder M."/>
            <person name="Bloem J."/>
            <person name="Labutti K."/>
            <person name="Salamov A."/>
            <person name="Andreopoulos B."/>
            <person name="Baker S."/>
            <person name="Barry K."/>
            <person name="Bills G."/>
            <person name="Bluhm B."/>
            <person name="Cannon C."/>
            <person name="Castanera R."/>
            <person name="Culley D."/>
            <person name="Daum C."/>
            <person name="Ezra D."/>
            <person name="Gonzalez J."/>
            <person name="Henrissat B."/>
            <person name="Kuo A."/>
            <person name="Liang C."/>
            <person name="Lipzen A."/>
            <person name="Lutzoni F."/>
            <person name="Magnuson J."/>
            <person name="Mondo S."/>
            <person name="Nolan M."/>
            <person name="Ohm R."/>
            <person name="Pangilinan J."/>
            <person name="Park H.-J."/>
            <person name="Ramirez L."/>
            <person name="Alfaro M."/>
            <person name="Sun H."/>
            <person name="Tritt A."/>
            <person name="Yoshinaga Y."/>
            <person name="Zwiers L.-H."/>
            <person name="Turgeon B."/>
            <person name="Goodwin S."/>
            <person name="Spatafora J."/>
            <person name="Crous P."/>
            <person name="Grigoriev I."/>
        </authorList>
    </citation>
    <scope>NUCLEOTIDE SEQUENCE</scope>
    <source>
        <strain evidence="10">CBS 122681</strain>
    </source>
</reference>
<dbReference type="GO" id="GO:0009986">
    <property type="term" value="C:cell surface"/>
    <property type="evidence" value="ECO:0007669"/>
    <property type="project" value="TreeGrafter"/>
</dbReference>
<accession>A0A6A6TFU4</accession>
<dbReference type="OrthoDB" id="941679at2759"/>
<dbReference type="GO" id="GO:0071555">
    <property type="term" value="P:cell wall organization"/>
    <property type="evidence" value="ECO:0007669"/>
    <property type="project" value="TreeGrafter"/>
</dbReference>
<dbReference type="InterPro" id="IPR000490">
    <property type="entry name" value="Glyco_hydro_17"/>
</dbReference>
<protein>
    <submittedName>
        <fullName evidence="10">Glycoside hydrolase family 17 protein</fullName>
    </submittedName>
</protein>
<evidence type="ECO:0000256" key="7">
    <source>
        <dbReference type="RuleBase" id="RU004335"/>
    </source>
</evidence>
<evidence type="ECO:0000313" key="11">
    <source>
        <dbReference type="Proteomes" id="UP000799324"/>
    </source>
</evidence>
<dbReference type="Pfam" id="PF00332">
    <property type="entry name" value="Glyco_hydro_17"/>
    <property type="match status" value="1"/>
</dbReference>
<dbReference type="GO" id="GO:0042973">
    <property type="term" value="F:glucan endo-1,3-beta-D-glucosidase activity"/>
    <property type="evidence" value="ECO:0007669"/>
    <property type="project" value="TreeGrafter"/>
</dbReference>
<dbReference type="GO" id="GO:0009277">
    <property type="term" value="C:fungal-type cell wall"/>
    <property type="evidence" value="ECO:0007669"/>
    <property type="project" value="TreeGrafter"/>
</dbReference>
<evidence type="ECO:0000256" key="3">
    <source>
        <dbReference type="ARBA" id="ARBA00022512"/>
    </source>
</evidence>
<keyword evidence="5" id="KW-0732">Signal</keyword>
<dbReference type="GO" id="GO:0005576">
    <property type="term" value="C:extracellular region"/>
    <property type="evidence" value="ECO:0007669"/>
    <property type="project" value="TreeGrafter"/>
</dbReference>
<dbReference type="PANTHER" id="PTHR16631:SF14">
    <property type="entry name" value="FAMILY 17 GLUCOSIDASE SCW10-RELATED"/>
    <property type="match status" value="1"/>
</dbReference>
<keyword evidence="11" id="KW-1185">Reference proteome</keyword>